<reference evidence="2 3" key="1">
    <citation type="submission" date="2021-03" db="EMBL/GenBank/DDBJ databases">
        <title>Genomic Encyclopedia of Type Strains, Phase IV (KMG-IV): sequencing the most valuable type-strain genomes for metagenomic binning, comparative biology and taxonomic classification.</title>
        <authorList>
            <person name="Goeker M."/>
        </authorList>
    </citation>
    <scope>NUCLEOTIDE SEQUENCE [LARGE SCALE GENOMIC DNA]</scope>
    <source>
        <strain evidence="2 3">DSM 24738</strain>
    </source>
</reference>
<gene>
    <name evidence="2" type="ORF">J2Z37_003122</name>
</gene>
<dbReference type="RefSeq" id="WP_209811136.1">
    <property type="nucleotide sequence ID" value="NZ_JAGGKT010000009.1"/>
</dbReference>
<dbReference type="CDD" id="cd12108">
    <property type="entry name" value="Hr-like"/>
    <property type="match status" value="1"/>
</dbReference>
<evidence type="ECO:0000313" key="3">
    <source>
        <dbReference type="Proteomes" id="UP001519343"/>
    </source>
</evidence>
<dbReference type="InterPro" id="IPR012312">
    <property type="entry name" value="Hemerythrin-like"/>
</dbReference>
<dbReference type="Proteomes" id="UP001519343">
    <property type="component" value="Unassembled WGS sequence"/>
</dbReference>
<dbReference type="Gene3D" id="1.20.120.520">
    <property type="entry name" value="nmb1532 protein domain like"/>
    <property type="match status" value="1"/>
</dbReference>
<keyword evidence="3" id="KW-1185">Reference proteome</keyword>
<organism evidence="2 3">
    <name type="scientific">Ammoniphilus resinae</name>
    <dbReference type="NCBI Taxonomy" id="861532"/>
    <lineage>
        <taxon>Bacteria</taxon>
        <taxon>Bacillati</taxon>
        <taxon>Bacillota</taxon>
        <taxon>Bacilli</taxon>
        <taxon>Bacillales</taxon>
        <taxon>Paenibacillaceae</taxon>
        <taxon>Aneurinibacillus group</taxon>
        <taxon>Ammoniphilus</taxon>
    </lineage>
</organism>
<sequence length="163" mass="18299">MSQALMYSDGIQIIVDEHAPLRKQMGEIREMALQLEKEPEQLKQLHSAVSTFTQQVEIHSKAEDEILSPLLGKYLGMDAPPVAGNAAQHQGARRLLKQYQDEFSRYSSGDQSRLSSISESLVEAVKVLTEHFDFEEANLFPLAERTLSSVDKEELLAKLKSRG</sequence>
<dbReference type="EMBL" id="JAGGKT010000009">
    <property type="protein sequence ID" value="MBP1933111.1"/>
    <property type="molecule type" value="Genomic_DNA"/>
</dbReference>
<evidence type="ECO:0000259" key="1">
    <source>
        <dbReference type="Pfam" id="PF01814"/>
    </source>
</evidence>
<dbReference type="PANTHER" id="PTHR39966:SF1">
    <property type="entry name" value="HEMERYTHRIN-LIKE DOMAIN-CONTAINING PROTEIN"/>
    <property type="match status" value="1"/>
</dbReference>
<dbReference type="PANTHER" id="PTHR39966">
    <property type="entry name" value="BLL2471 PROTEIN-RELATED"/>
    <property type="match status" value="1"/>
</dbReference>
<comment type="caution">
    <text evidence="2">The sequence shown here is derived from an EMBL/GenBank/DDBJ whole genome shotgun (WGS) entry which is preliminary data.</text>
</comment>
<name>A0ABS4GS86_9BACL</name>
<feature type="domain" description="Hemerythrin-like" evidence="1">
    <location>
        <begin position="10"/>
        <end position="143"/>
    </location>
</feature>
<protein>
    <submittedName>
        <fullName evidence="2">Hemerythrin-like domain-containing protein</fullName>
    </submittedName>
</protein>
<dbReference type="Pfam" id="PF01814">
    <property type="entry name" value="Hemerythrin"/>
    <property type="match status" value="1"/>
</dbReference>
<accession>A0ABS4GS86</accession>
<evidence type="ECO:0000313" key="2">
    <source>
        <dbReference type="EMBL" id="MBP1933111.1"/>
    </source>
</evidence>
<proteinExistence type="predicted"/>